<evidence type="ECO:0000256" key="1">
    <source>
        <dbReference type="SAM" id="SignalP"/>
    </source>
</evidence>
<organism evidence="2 3">
    <name type="scientific">Asticcacaulis currens</name>
    <dbReference type="NCBI Taxonomy" id="2984210"/>
    <lineage>
        <taxon>Bacteria</taxon>
        <taxon>Pseudomonadati</taxon>
        <taxon>Pseudomonadota</taxon>
        <taxon>Alphaproteobacteria</taxon>
        <taxon>Caulobacterales</taxon>
        <taxon>Caulobacteraceae</taxon>
        <taxon>Asticcacaulis</taxon>
    </lineage>
</organism>
<reference evidence="2 3" key="1">
    <citation type="submission" date="2023-01" db="EMBL/GenBank/DDBJ databases">
        <title>Novel species of the genus Asticcacaulis isolated from rivers.</title>
        <authorList>
            <person name="Lu H."/>
        </authorList>
    </citation>
    <scope>NUCLEOTIDE SEQUENCE [LARGE SCALE GENOMIC DNA]</scope>
    <source>
        <strain evidence="2 3">DXS10W</strain>
    </source>
</reference>
<dbReference type="Proteomes" id="UP001216595">
    <property type="component" value="Unassembled WGS sequence"/>
</dbReference>
<keyword evidence="3" id="KW-1185">Reference proteome</keyword>
<dbReference type="InterPro" id="IPR011990">
    <property type="entry name" value="TPR-like_helical_dom_sf"/>
</dbReference>
<evidence type="ECO:0000313" key="3">
    <source>
        <dbReference type="Proteomes" id="UP001216595"/>
    </source>
</evidence>
<proteinExistence type="predicted"/>
<feature type="signal peptide" evidence="1">
    <location>
        <begin position="1"/>
        <end position="25"/>
    </location>
</feature>
<dbReference type="EMBL" id="JAQQKW010000004">
    <property type="protein sequence ID" value="MDC7694349.1"/>
    <property type="molecule type" value="Genomic_DNA"/>
</dbReference>
<gene>
    <name evidence="2" type="ORF">PQU94_08650</name>
</gene>
<evidence type="ECO:0000313" key="2">
    <source>
        <dbReference type="EMBL" id="MDC7694349.1"/>
    </source>
</evidence>
<dbReference type="Gene3D" id="1.25.40.10">
    <property type="entry name" value="Tetratricopeptide repeat domain"/>
    <property type="match status" value="1"/>
</dbReference>
<dbReference type="SUPFAM" id="SSF48452">
    <property type="entry name" value="TPR-like"/>
    <property type="match status" value="1"/>
</dbReference>
<accession>A0ABT5IDX1</accession>
<protein>
    <submittedName>
        <fullName evidence="2">Tetratricopeptide repeat protein</fullName>
    </submittedName>
</protein>
<feature type="chain" id="PRO_5045604129" evidence="1">
    <location>
        <begin position="26"/>
        <end position="221"/>
    </location>
</feature>
<sequence>MKPIFKAFLQGLFLYALACSGQTWAQTPTFDNRIEHLALNWAHINYEIPDKTAQAVAAHKLAVEAGEMAHESPTRAEPLVWEAIALSTEAGARGGMGALGLVKQAKGLLEKAEKLNPNALGDGSVYTSLGSLYAQVPGFPIGFGDPAKARAYLEKAVAVNPTGIDPNYFYGDFLFRQGDYAKAARVLTQALNAPARPHRDVADRGRRAEAASLLARAKAKL</sequence>
<comment type="caution">
    <text evidence="2">The sequence shown here is derived from an EMBL/GenBank/DDBJ whole genome shotgun (WGS) entry which is preliminary data.</text>
</comment>
<dbReference type="RefSeq" id="WP_272741061.1">
    <property type="nucleotide sequence ID" value="NZ_JAQQKW010000004.1"/>
</dbReference>
<name>A0ABT5IDX1_9CAUL</name>
<keyword evidence="1" id="KW-0732">Signal</keyword>
<dbReference type="Pfam" id="PF14559">
    <property type="entry name" value="TPR_19"/>
    <property type="match status" value="1"/>
</dbReference>